<dbReference type="InterPro" id="IPR018725">
    <property type="entry name" value="DUF2259_secreted"/>
</dbReference>
<organism evidence="2 3">
    <name type="scientific">Devosia litorisediminis</name>
    <dbReference type="NCBI Taxonomy" id="2829817"/>
    <lineage>
        <taxon>Bacteria</taxon>
        <taxon>Pseudomonadati</taxon>
        <taxon>Pseudomonadota</taxon>
        <taxon>Alphaproteobacteria</taxon>
        <taxon>Hyphomicrobiales</taxon>
        <taxon>Devosiaceae</taxon>
        <taxon>Devosia</taxon>
    </lineage>
</organism>
<sequence>MTRNAAPTGLARLGVLWASIGLALSLMASPALAGDRAQIDLIGYSPDGSYLAFEEFGIQDGSGFAYSNVFVIDLVEDAWVVGTPIRVQAGEDTIPLTEIRAQAQDEAANNMATLNIEVPAQFIAMIGDGVPRNDGQTLNFGRPGFNAGEVIGDYGLELSVFGTPAATPCLEWFGSAPQGFALGMSDSEGAREVHRDTNLPRSRGCPVDYRLFGVVAPFDSDPLSHAVAIISVYTYGFEGPDRRFIVVPLGL</sequence>
<accession>A0A942EG02</accession>
<proteinExistence type="predicted"/>
<comment type="caution">
    <text evidence="2">The sequence shown here is derived from an EMBL/GenBank/DDBJ whole genome shotgun (WGS) entry which is preliminary data.</text>
</comment>
<keyword evidence="3" id="KW-1185">Reference proteome</keyword>
<reference evidence="2" key="1">
    <citation type="submission" date="2021-04" db="EMBL/GenBank/DDBJ databases">
        <title>Devosia litorisediminis sp. nov., isolated from a sand dune.</title>
        <authorList>
            <person name="Park S."/>
            <person name="Yoon J.-H."/>
        </authorList>
    </citation>
    <scope>NUCLEOTIDE SEQUENCE</scope>
    <source>
        <strain evidence="2">BSSL-BM10</strain>
    </source>
</reference>
<evidence type="ECO:0000256" key="1">
    <source>
        <dbReference type="SAM" id="SignalP"/>
    </source>
</evidence>
<evidence type="ECO:0000313" key="2">
    <source>
        <dbReference type="EMBL" id="MBS3850534.1"/>
    </source>
</evidence>
<dbReference type="Pfam" id="PF10016">
    <property type="entry name" value="DUF2259"/>
    <property type="match status" value="1"/>
</dbReference>
<dbReference type="Proteomes" id="UP000678281">
    <property type="component" value="Unassembled WGS sequence"/>
</dbReference>
<name>A0A942EG02_9HYPH</name>
<evidence type="ECO:0000313" key="3">
    <source>
        <dbReference type="Proteomes" id="UP000678281"/>
    </source>
</evidence>
<dbReference type="EMBL" id="JAGXTP010000004">
    <property type="protein sequence ID" value="MBS3850534.1"/>
    <property type="molecule type" value="Genomic_DNA"/>
</dbReference>
<feature type="chain" id="PRO_5037659327" evidence="1">
    <location>
        <begin position="34"/>
        <end position="251"/>
    </location>
</feature>
<gene>
    <name evidence="2" type="ORF">KD146_17685</name>
</gene>
<dbReference type="AlphaFoldDB" id="A0A942EG02"/>
<feature type="signal peptide" evidence="1">
    <location>
        <begin position="1"/>
        <end position="33"/>
    </location>
</feature>
<dbReference type="RefSeq" id="WP_212660175.1">
    <property type="nucleotide sequence ID" value="NZ_JAGXTP010000004.1"/>
</dbReference>
<protein>
    <submittedName>
        <fullName evidence="2">DUF2259 domain-containing protein</fullName>
    </submittedName>
</protein>
<keyword evidence="1" id="KW-0732">Signal</keyword>